<keyword evidence="4 11" id="KW-0479">Metal-binding</keyword>
<dbReference type="InterPro" id="IPR033828">
    <property type="entry name" value="GATase1_CTP_Synthase"/>
</dbReference>
<evidence type="ECO:0000256" key="9">
    <source>
        <dbReference type="ARBA" id="ARBA00022975"/>
    </source>
</evidence>
<comment type="activity regulation">
    <text evidence="11">Allosterically activated by GTP, when glutamine is the substrate; GTP has no effect on the reaction when ammonia is the substrate. The allosteric effector GTP functions by stabilizing the protein conformation that binds the tetrahedral intermediate(s) formed during glutamine hydrolysis. Inhibited by the product CTP, via allosteric rather than competitive inhibition.</text>
</comment>
<dbReference type="InterPro" id="IPR004468">
    <property type="entry name" value="CTP_synthase"/>
</dbReference>
<dbReference type="FunFam" id="3.40.50.300:FF:000009">
    <property type="entry name" value="CTP synthase"/>
    <property type="match status" value="1"/>
</dbReference>
<keyword evidence="7 11" id="KW-0460">Magnesium</keyword>
<keyword evidence="5 11" id="KW-0547">Nucleotide-binding</keyword>
<comment type="catalytic activity">
    <reaction evidence="10 11">
        <text>UTP + L-glutamine + ATP + H2O = CTP + L-glutamate + ADP + phosphate + 2 H(+)</text>
        <dbReference type="Rhea" id="RHEA:26426"/>
        <dbReference type="ChEBI" id="CHEBI:15377"/>
        <dbReference type="ChEBI" id="CHEBI:15378"/>
        <dbReference type="ChEBI" id="CHEBI:29985"/>
        <dbReference type="ChEBI" id="CHEBI:30616"/>
        <dbReference type="ChEBI" id="CHEBI:37563"/>
        <dbReference type="ChEBI" id="CHEBI:43474"/>
        <dbReference type="ChEBI" id="CHEBI:46398"/>
        <dbReference type="ChEBI" id="CHEBI:58359"/>
        <dbReference type="ChEBI" id="CHEBI:456216"/>
        <dbReference type="EC" id="6.3.4.2"/>
    </reaction>
</comment>
<dbReference type="GO" id="GO:0004359">
    <property type="term" value="F:glutaminase activity"/>
    <property type="evidence" value="ECO:0007669"/>
    <property type="project" value="RHEA"/>
</dbReference>
<organism evidence="14 15">
    <name type="scientific">Dehalogenimonas alkenigignens</name>
    <dbReference type="NCBI Taxonomy" id="1217799"/>
    <lineage>
        <taxon>Bacteria</taxon>
        <taxon>Bacillati</taxon>
        <taxon>Chloroflexota</taxon>
        <taxon>Dehalococcoidia</taxon>
        <taxon>Dehalococcoidales</taxon>
        <taxon>Dehalococcoidaceae</taxon>
        <taxon>Dehalogenimonas</taxon>
    </lineage>
</organism>
<feature type="binding site" evidence="11">
    <location>
        <position position="13"/>
    </location>
    <ligand>
        <name>UTP</name>
        <dbReference type="ChEBI" id="CHEBI:46398"/>
    </ligand>
</feature>
<evidence type="ECO:0000313" key="15">
    <source>
        <dbReference type="Proteomes" id="UP000053947"/>
    </source>
</evidence>
<feature type="binding site" evidence="11">
    <location>
        <begin position="188"/>
        <end position="193"/>
    </location>
    <ligand>
        <name>UTP</name>
        <dbReference type="ChEBI" id="CHEBI:46398"/>
    </ligand>
</feature>
<dbReference type="HAMAP" id="MF_01227">
    <property type="entry name" value="PyrG"/>
    <property type="match status" value="1"/>
</dbReference>
<feature type="binding site" evidence="11">
    <location>
        <position position="224"/>
    </location>
    <ligand>
        <name>UTP</name>
        <dbReference type="ChEBI" id="CHEBI:46398"/>
    </ligand>
</feature>
<dbReference type="GO" id="GO:0046872">
    <property type="term" value="F:metal ion binding"/>
    <property type="evidence" value="ECO:0007669"/>
    <property type="project" value="UniProtKB-KW"/>
</dbReference>
<comment type="caution">
    <text evidence="14">The sequence shown here is derived from an EMBL/GenBank/DDBJ whole genome shotgun (WGS) entry which is preliminary data.</text>
</comment>
<evidence type="ECO:0000256" key="11">
    <source>
        <dbReference type="HAMAP-Rule" id="MF_01227"/>
    </source>
</evidence>
<dbReference type="GO" id="GO:0005829">
    <property type="term" value="C:cytosol"/>
    <property type="evidence" value="ECO:0007669"/>
    <property type="project" value="TreeGrafter"/>
</dbReference>
<comment type="caution">
    <text evidence="11">Lacks conserved residue(s) required for the propagation of feature annotation.</text>
</comment>
<feature type="binding site" evidence="11">
    <location>
        <position position="71"/>
    </location>
    <ligand>
        <name>ATP</name>
        <dbReference type="ChEBI" id="CHEBI:30616"/>
    </ligand>
</feature>
<dbReference type="GO" id="GO:0005524">
    <property type="term" value="F:ATP binding"/>
    <property type="evidence" value="ECO:0007669"/>
    <property type="project" value="UniProtKB-KW"/>
</dbReference>
<feature type="binding site" evidence="11">
    <location>
        <position position="224"/>
    </location>
    <ligand>
        <name>CTP</name>
        <dbReference type="ChEBI" id="CHEBI:37563"/>
        <note>allosteric inhibitor</note>
    </ligand>
</feature>
<feature type="binding site" evidence="11">
    <location>
        <position position="71"/>
    </location>
    <ligand>
        <name>Mg(2+)</name>
        <dbReference type="ChEBI" id="CHEBI:18420"/>
    </ligand>
</feature>
<dbReference type="PATRIC" id="fig|1217799.6.peg.431"/>
<evidence type="ECO:0000256" key="1">
    <source>
        <dbReference type="ARBA" id="ARBA00005171"/>
    </source>
</evidence>
<feature type="domain" description="Glutamine amidotransferase" evidence="12">
    <location>
        <begin position="302"/>
        <end position="525"/>
    </location>
</feature>
<dbReference type="InterPro" id="IPR029062">
    <property type="entry name" value="Class_I_gatase-like"/>
</dbReference>
<feature type="binding site" evidence="11">
    <location>
        <begin position="14"/>
        <end position="19"/>
    </location>
    <ligand>
        <name>ATP</name>
        <dbReference type="ChEBI" id="CHEBI:30616"/>
    </ligand>
</feature>
<keyword evidence="8 11" id="KW-0315">Glutamine amidotransferase</keyword>
<keyword evidence="15" id="KW-1185">Reference proteome</keyword>
<evidence type="ECO:0000256" key="4">
    <source>
        <dbReference type="ARBA" id="ARBA00022723"/>
    </source>
</evidence>
<dbReference type="PROSITE" id="PS51273">
    <property type="entry name" value="GATASE_TYPE_1"/>
    <property type="match status" value="1"/>
</dbReference>
<feature type="binding site" evidence="11">
    <location>
        <position position="354"/>
    </location>
    <ligand>
        <name>L-glutamine</name>
        <dbReference type="ChEBI" id="CHEBI:58359"/>
    </ligand>
</feature>
<feature type="binding site" evidence="11">
    <location>
        <position position="13"/>
    </location>
    <ligand>
        <name>CTP</name>
        <dbReference type="ChEBI" id="CHEBI:37563"/>
        <note>allosteric inhibitor</note>
    </ligand>
</feature>
<keyword evidence="6 11" id="KW-0067">ATP-binding</keyword>
<feature type="binding site" evidence="11">
    <location>
        <begin position="382"/>
        <end position="385"/>
    </location>
    <ligand>
        <name>L-glutamine</name>
        <dbReference type="ChEBI" id="CHEBI:58359"/>
    </ligand>
</feature>
<dbReference type="Pfam" id="PF00117">
    <property type="entry name" value="GATase"/>
    <property type="match status" value="1"/>
</dbReference>
<sequence length="545" mass="60068">MTKYIFVTGGVVSSVGKGITVASIGTVLKSRGISVSVQKLDPYLNVDPGTMSPYQHGEVFVTGDGAETDLDLGNYERFIDIDLTAESNTTSGQVYSAVIAKERRGDFLGGTIQVVPHLTGEIKDRFRKLADKSKADVLLIEVGGTVGDIEGQPFLEAIRQMRKDVGRDNVLYVHVTLLPYIGPTQELKTKPTQHSVNELRRIGIQPDVIVCRSDISIPEAIRDKISLFCDVDREAVIFCPTVNSIYEVPLVLESEGLGDFMVRKLDLKAHPPQLDSWREMVSCFSGACDTVRIALVGKYVELKDAYYSVREALTHAAMHHGRKLQIDWVQSEDLERPGGEKLLEHAQGIIVPGGFGDRGIEGMIKAAKYARVHKVPYFGLCLGLQIMVIEFGRHVLSAARANSTEFDAGTAHPVIDIMPEQKVVCGKGGTMRLGNWPCQVVPGTKAAAAYGKELVYERHRHRFEFNNRYLDSYRAAGMVFSGLSPDRKLVEVCELADHPWMVACQFHPEFTSRPGKPQPLFRDFIGAAKDVLREGSQAALPLAAE</sequence>
<dbReference type="InterPro" id="IPR027417">
    <property type="entry name" value="P-loop_NTPase"/>
</dbReference>
<dbReference type="PANTHER" id="PTHR11550:SF0">
    <property type="entry name" value="CTP SYNTHASE-RELATED"/>
    <property type="match status" value="1"/>
</dbReference>
<feature type="region of interest" description="Amidoligase domain" evidence="11">
    <location>
        <begin position="1"/>
        <end position="267"/>
    </location>
</feature>
<dbReference type="InterPro" id="IPR017456">
    <property type="entry name" value="CTP_synthase_N"/>
</dbReference>
<dbReference type="GO" id="GO:0044210">
    <property type="term" value="P:'de novo' CTP biosynthetic process"/>
    <property type="evidence" value="ECO:0007669"/>
    <property type="project" value="UniProtKB-UniRule"/>
</dbReference>
<dbReference type="GO" id="GO:0042802">
    <property type="term" value="F:identical protein binding"/>
    <property type="evidence" value="ECO:0007669"/>
    <property type="project" value="TreeGrafter"/>
</dbReference>
<evidence type="ECO:0000256" key="10">
    <source>
        <dbReference type="ARBA" id="ARBA00047781"/>
    </source>
</evidence>
<feature type="binding site" evidence="11">
    <location>
        <position position="405"/>
    </location>
    <ligand>
        <name>L-glutamine</name>
        <dbReference type="ChEBI" id="CHEBI:58359"/>
    </ligand>
</feature>
<gene>
    <name evidence="11" type="primary">pyrG</name>
    <name evidence="14" type="ORF">DEALK_04150</name>
</gene>
<dbReference type="InterPro" id="IPR017926">
    <property type="entry name" value="GATASE"/>
</dbReference>
<comment type="catalytic activity">
    <reaction evidence="11">
        <text>UTP + NH4(+) + ATP = CTP + ADP + phosphate + 2 H(+)</text>
        <dbReference type="Rhea" id="RHEA:16597"/>
        <dbReference type="ChEBI" id="CHEBI:15378"/>
        <dbReference type="ChEBI" id="CHEBI:28938"/>
        <dbReference type="ChEBI" id="CHEBI:30616"/>
        <dbReference type="ChEBI" id="CHEBI:37563"/>
        <dbReference type="ChEBI" id="CHEBI:43474"/>
        <dbReference type="ChEBI" id="CHEBI:46398"/>
        <dbReference type="ChEBI" id="CHEBI:456216"/>
    </reaction>
</comment>
<dbReference type="AlphaFoldDB" id="A0A0W0GG80"/>
<evidence type="ECO:0000256" key="2">
    <source>
        <dbReference type="ARBA" id="ARBA00007533"/>
    </source>
</evidence>
<feature type="active site" evidence="11">
    <location>
        <position position="507"/>
    </location>
</feature>
<dbReference type="Gene3D" id="3.40.50.300">
    <property type="entry name" value="P-loop containing nucleotide triphosphate hydrolases"/>
    <property type="match status" value="1"/>
</dbReference>
<dbReference type="PANTHER" id="PTHR11550">
    <property type="entry name" value="CTP SYNTHASE"/>
    <property type="match status" value="1"/>
</dbReference>
<dbReference type="OrthoDB" id="9801107at2"/>
<accession>A0A0W0GG80</accession>
<evidence type="ECO:0000256" key="8">
    <source>
        <dbReference type="ARBA" id="ARBA00022962"/>
    </source>
</evidence>
<feature type="active site" evidence="11">
    <location>
        <position position="509"/>
    </location>
</feature>
<comment type="miscellaneous">
    <text evidence="11">CTPSs have evolved a hybrid strategy for distinguishing between UTP and CTP. The overlapping regions of the product feedback inhibitory and substrate sites recognize a common feature in both compounds, the triphosphate moiety. To differentiate isosteric substrate and product pyrimidine rings, an additional pocket far from the expected kinase/ligase catalytic site, specifically recognizes the cytosine and ribose portions of the product inhibitor.</text>
</comment>
<dbReference type="EMBL" id="LFDV01000002">
    <property type="protein sequence ID" value="KTB47570.1"/>
    <property type="molecule type" value="Genomic_DNA"/>
</dbReference>
<comment type="subunit">
    <text evidence="11">Homotetramer.</text>
</comment>
<feature type="binding site" evidence="11">
    <location>
        <position position="54"/>
    </location>
    <ligand>
        <name>L-glutamine</name>
        <dbReference type="ChEBI" id="CHEBI:58359"/>
    </ligand>
</feature>
<dbReference type="Proteomes" id="UP000053947">
    <property type="component" value="Unassembled WGS sequence"/>
</dbReference>
<dbReference type="UniPathway" id="UPA00159">
    <property type="reaction ID" value="UER00277"/>
</dbReference>
<dbReference type="CDD" id="cd03113">
    <property type="entry name" value="CTPS_N"/>
    <property type="match status" value="1"/>
</dbReference>
<dbReference type="Pfam" id="PF06418">
    <property type="entry name" value="CTP_synth_N"/>
    <property type="match status" value="1"/>
</dbReference>
<comment type="function">
    <text evidence="11">Catalyzes the ATP-dependent amination of UTP to CTP with either L-glutamine or ammonia as the source of nitrogen. Regulates intracellular CTP levels through interactions with the four ribonucleotide triphosphates.</text>
</comment>
<dbReference type="Gene3D" id="3.40.50.880">
    <property type="match status" value="1"/>
</dbReference>
<dbReference type="GO" id="GO:0003883">
    <property type="term" value="F:CTP synthase activity"/>
    <property type="evidence" value="ECO:0007669"/>
    <property type="project" value="UniProtKB-UniRule"/>
</dbReference>
<feature type="binding site" evidence="11">
    <location>
        <position position="242"/>
    </location>
    <ligand>
        <name>ATP</name>
        <dbReference type="ChEBI" id="CHEBI:30616"/>
    </ligand>
</feature>
<evidence type="ECO:0000259" key="13">
    <source>
        <dbReference type="Pfam" id="PF06418"/>
    </source>
</evidence>
<comment type="catalytic activity">
    <reaction evidence="11">
        <text>L-glutamine + H2O = L-glutamate + NH4(+)</text>
        <dbReference type="Rhea" id="RHEA:15889"/>
        <dbReference type="ChEBI" id="CHEBI:15377"/>
        <dbReference type="ChEBI" id="CHEBI:28938"/>
        <dbReference type="ChEBI" id="CHEBI:29985"/>
        <dbReference type="ChEBI" id="CHEBI:58359"/>
    </reaction>
</comment>
<evidence type="ECO:0000256" key="5">
    <source>
        <dbReference type="ARBA" id="ARBA00022741"/>
    </source>
</evidence>
<dbReference type="FunFam" id="3.40.50.880:FF:000002">
    <property type="entry name" value="CTP synthase"/>
    <property type="match status" value="1"/>
</dbReference>
<feature type="binding site" evidence="11">
    <location>
        <begin position="148"/>
        <end position="150"/>
    </location>
    <ligand>
        <name>CTP</name>
        <dbReference type="ChEBI" id="CHEBI:37563"/>
        <note>allosteric inhibitor</note>
    </ligand>
</feature>
<evidence type="ECO:0000256" key="6">
    <source>
        <dbReference type="ARBA" id="ARBA00022840"/>
    </source>
</evidence>
<comment type="similarity">
    <text evidence="2 11">Belongs to the CTP synthase family.</text>
</comment>
<dbReference type="SUPFAM" id="SSF52317">
    <property type="entry name" value="Class I glutamine amidotransferase-like"/>
    <property type="match status" value="1"/>
</dbReference>
<dbReference type="STRING" id="1217799.DEALK_04150"/>
<dbReference type="GO" id="GO:0097268">
    <property type="term" value="C:cytoophidium"/>
    <property type="evidence" value="ECO:0007669"/>
    <property type="project" value="UniProtKB-ARBA"/>
</dbReference>
<keyword evidence="3 11" id="KW-0436">Ligase</keyword>
<evidence type="ECO:0000256" key="7">
    <source>
        <dbReference type="ARBA" id="ARBA00022842"/>
    </source>
</evidence>
<evidence type="ECO:0000256" key="3">
    <source>
        <dbReference type="ARBA" id="ARBA00022598"/>
    </source>
</evidence>
<protein>
    <recommendedName>
        <fullName evidence="11">CTP synthase</fullName>
        <ecNumber evidence="11">6.3.4.2</ecNumber>
    </recommendedName>
    <alternativeName>
        <fullName evidence="11">Cytidine 5'-triphosphate synthase</fullName>
    </alternativeName>
    <alternativeName>
        <fullName evidence="11">Cytidine triphosphate synthetase</fullName>
        <shortName evidence="11">CTP synthetase</shortName>
        <shortName evidence="11">CTPS</shortName>
    </alternativeName>
    <alternativeName>
        <fullName evidence="11">UTP--ammonia ligase</fullName>
    </alternativeName>
</protein>
<dbReference type="NCBIfam" id="TIGR00337">
    <property type="entry name" value="PyrG"/>
    <property type="match status" value="1"/>
</dbReference>
<keyword evidence="9 11" id="KW-0665">Pyrimidine biosynthesis</keyword>
<feature type="binding site" evidence="11">
    <location>
        <begin position="188"/>
        <end position="193"/>
    </location>
    <ligand>
        <name>CTP</name>
        <dbReference type="ChEBI" id="CHEBI:37563"/>
        <note>allosteric inhibitor</note>
    </ligand>
</feature>
<feature type="domain" description="CTP synthase N-terminal" evidence="13">
    <location>
        <begin position="3"/>
        <end position="267"/>
    </location>
</feature>
<dbReference type="SUPFAM" id="SSF52540">
    <property type="entry name" value="P-loop containing nucleoside triphosphate hydrolases"/>
    <property type="match status" value="1"/>
</dbReference>
<dbReference type="GO" id="GO:0019856">
    <property type="term" value="P:pyrimidine nucleobase biosynthetic process"/>
    <property type="evidence" value="ECO:0007669"/>
    <property type="project" value="TreeGrafter"/>
</dbReference>
<feature type="active site" description="Nucleophile; for glutamine hydrolysis" evidence="11">
    <location>
        <position position="381"/>
    </location>
</feature>
<dbReference type="EC" id="6.3.4.2" evidence="11"/>
<name>A0A0W0GG80_9CHLR</name>
<evidence type="ECO:0000259" key="12">
    <source>
        <dbReference type="Pfam" id="PF00117"/>
    </source>
</evidence>
<dbReference type="NCBIfam" id="NF003792">
    <property type="entry name" value="PRK05380.1"/>
    <property type="match status" value="1"/>
</dbReference>
<feature type="binding site" evidence="11">
    <location>
        <position position="141"/>
    </location>
    <ligand>
        <name>Mg(2+)</name>
        <dbReference type="ChEBI" id="CHEBI:18420"/>
    </ligand>
</feature>
<dbReference type="RefSeq" id="WP_058438233.1">
    <property type="nucleotide sequence ID" value="NZ_KQ758903.1"/>
</dbReference>
<proteinExistence type="inferred from homology"/>
<dbReference type="CDD" id="cd01746">
    <property type="entry name" value="GATase1_CTP_Synthase"/>
    <property type="match status" value="1"/>
</dbReference>
<feature type="binding site" evidence="11">
    <location>
        <position position="462"/>
    </location>
    <ligand>
        <name>L-glutamine</name>
        <dbReference type="ChEBI" id="CHEBI:58359"/>
    </ligand>
</feature>
<comment type="pathway">
    <text evidence="1 11">Pyrimidine metabolism; CTP biosynthesis via de novo pathway; CTP from UDP: step 2/2.</text>
</comment>
<evidence type="ECO:0000313" key="14">
    <source>
        <dbReference type="EMBL" id="KTB47570.1"/>
    </source>
</evidence>
<reference evidence="14 15" key="1">
    <citation type="submission" date="2015-06" db="EMBL/GenBank/DDBJ databases">
        <title>Genome sequence of the organohalide-respiring Dehalogenimonas alkenigignens type strain (IP3-3T).</title>
        <authorList>
            <person name="Key T.A."/>
            <person name="Richmond D.P."/>
            <person name="Bowman K.S."/>
            <person name="Cho Y.-J."/>
            <person name="Chun J."/>
            <person name="da Costa M.S."/>
            <person name="Rainey F.A."/>
            <person name="Moe W.M."/>
        </authorList>
    </citation>
    <scope>NUCLEOTIDE SEQUENCE [LARGE SCALE GENOMIC DNA]</scope>
    <source>
        <strain evidence="14 15">IP3-3</strain>
    </source>
</reference>